<feature type="region of interest" description="Disordered" evidence="1">
    <location>
        <begin position="18"/>
        <end position="79"/>
    </location>
</feature>
<organism evidence="2">
    <name type="scientific">Arion vulgaris</name>
    <dbReference type="NCBI Taxonomy" id="1028688"/>
    <lineage>
        <taxon>Eukaryota</taxon>
        <taxon>Metazoa</taxon>
        <taxon>Spiralia</taxon>
        <taxon>Lophotrochozoa</taxon>
        <taxon>Mollusca</taxon>
        <taxon>Gastropoda</taxon>
        <taxon>Heterobranchia</taxon>
        <taxon>Euthyneura</taxon>
        <taxon>Panpulmonata</taxon>
        <taxon>Eupulmonata</taxon>
        <taxon>Stylommatophora</taxon>
        <taxon>Helicina</taxon>
        <taxon>Arionoidea</taxon>
        <taxon>Arionidae</taxon>
        <taxon>Arion</taxon>
    </lineage>
</organism>
<reference evidence="2" key="1">
    <citation type="submission" date="2014-12" db="EMBL/GenBank/DDBJ databases">
        <title>Insight into the proteome of Arion vulgaris.</title>
        <authorList>
            <person name="Aradska J."/>
            <person name="Bulat T."/>
            <person name="Smidak R."/>
            <person name="Sarate P."/>
            <person name="Gangsoo J."/>
            <person name="Sialana F."/>
            <person name="Bilban M."/>
            <person name="Lubec G."/>
        </authorList>
    </citation>
    <scope>NUCLEOTIDE SEQUENCE</scope>
    <source>
        <tissue evidence="2">Skin</tissue>
    </source>
</reference>
<feature type="compositionally biased region" description="Low complexity" evidence="1">
    <location>
        <begin position="37"/>
        <end position="51"/>
    </location>
</feature>
<name>A0A0B6ZDT5_9EUPU</name>
<dbReference type="EMBL" id="HACG01019121">
    <property type="protein sequence ID" value="CEK65986.1"/>
    <property type="molecule type" value="Transcribed_RNA"/>
</dbReference>
<proteinExistence type="predicted"/>
<dbReference type="AlphaFoldDB" id="A0A0B6ZDT5"/>
<feature type="non-terminal residue" evidence="2">
    <location>
        <position position="1"/>
    </location>
</feature>
<gene>
    <name evidence="2" type="primary">ORF56916</name>
</gene>
<evidence type="ECO:0000313" key="2">
    <source>
        <dbReference type="EMBL" id="CEK65986.1"/>
    </source>
</evidence>
<evidence type="ECO:0000256" key="1">
    <source>
        <dbReference type="SAM" id="MobiDB-lite"/>
    </source>
</evidence>
<sequence length="149" mass="16067">GAVLLEGQKGLQRRTMYQISTDKDSAGGGETTPTSEQTAATAAAQFAVVAQKTPLGSTNEEEEPAQDIEMPPPMEIQDHSFKPEKEVPTDDVTAKLASQLSLKPQTDTTTTTVDIASQIENIVKYKLEATEEVITDQLTKTADQELSQT</sequence>
<dbReference type="Pfam" id="PF16609">
    <property type="entry name" value="SH3-RhoG_link"/>
    <property type="match status" value="1"/>
</dbReference>
<protein>
    <submittedName>
        <fullName evidence="2">Uncharacterized protein</fullName>
    </submittedName>
</protein>
<accession>A0A0B6ZDT5</accession>
<feature type="non-terminal residue" evidence="2">
    <location>
        <position position="149"/>
    </location>
</feature>